<proteinExistence type="predicted"/>
<evidence type="ECO:0000313" key="4">
    <source>
        <dbReference type="Proteomes" id="UP000626026"/>
    </source>
</evidence>
<feature type="region of interest" description="Disordered" evidence="1">
    <location>
        <begin position="431"/>
        <end position="450"/>
    </location>
</feature>
<dbReference type="InterPro" id="IPR025291">
    <property type="entry name" value="DUF4153"/>
</dbReference>
<keyword evidence="2" id="KW-0812">Transmembrane</keyword>
<reference evidence="3 4" key="1">
    <citation type="journal article" date="2013" name="Int. J. Syst. Evol. Microbiol.">
        <title>Roseomonas aerophila sp. nov., isolated from air.</title>
        <authorList>
            <person name="Kim S.J."/>
            <person name="Weon H.Y."/>
            <person name="Ahn J.H."/>
            <person name="Hong S.B."/>
            <person name="Seok S.J."/>
            <person name="Whang K.S."/>
            <person name="Kwon S.W."/>
        </authorList>
    </citation>
    <scope>NUCLEOTIDE SEQUENCE [LARGE SCALE GENOMIC DNA]</scope>
    <source>
        <strain evidence="3 4">NBRC 108923</strain>
    </source>
</reference>
<feature type="transmembrane region" description="Helical" evidence="2">
    <location>
        <begin position="295"/>
        <end position="313"/>
    </location>
</feature>
<dbReference type="EMBL" id="JACTVA010000035">
    <property type="protein sequence ID" value="MBC9208584.1"/>
    <property type="molecule type" value="Genomic_DNA"/>
</dbReference>
<feature type="transmembrane region" description="Helical" evidence="2">
    <location>
        <begin position="257"/>
        <end position="274"/>
    </location>
</feature>
<feature type="transmembrane region" description="Helical" evidence="2">
    <location>
        <begin position="52"/>
        <end position="71"/>
    </location>
</feature>
<gene>
    <name evidence="3" type="ORF">IBL26_17175</name>
</gene>
<feature type="transmembrane region" description="Helical" evidence="2">
    <location>
        <begin position="221"/>
        <end position="245"/>
    </location>
</feature>
<feature type="transmembrane region" description="Helical" evidence="2">
    <location>
        <begin position="78"/>
        <end position="96"/>
    </location>
</feature>
<feature type="transmembrane region" description="Helical" evidence="2">
    <location>
        <begin position="191"/>
        <end position="209"/>
    </location>
</feature>
<keyword evidence="4" id="KW-1185">Reference proteome</keyword>
<sequence>MSDSDSRPAPAPAAGIAAARMIIGLLQGVAGYGLWRLLADDPAPWLLRNPKGFTLLCLLVAFLPLTVLLGLGHLRRRVLAGWVLTAGVVIVLMGSHDLRQNSSGGLAEPSLQLMLSLLPMLFVAHNLVAAADASRHWWPGYGACFEAAWRSAIQLLLGIAFVAAFWAVYRLGASLFQVIGIGWLDRLAEEAPFVIVVTTTVGAAALHLADAQDRLTRGVRILGLTLLGWLTPLLAGLTTCFLLALPFTGLTPLWETGYGGPLLMTAAATLVVLINAVHQDGHAGALPLLRWSARLACWVLPVLVALAAWGLWLRIGQYGLTRNRVISVAVVLVLACYAVPYALAALRPRMRLLEPANIAVAGIAVLVVLGLNTPLADPNRLAVNSQVARLLDGKVPVEAFDFRFLQDFSRRYGRRALQALTQHPDPAIATAARRQAEPPPDSVVETPSRPRLVPYPAEAEIPPGIVASMQGQSAFCRITDCVATPVDLEGNGQRAWLVGPAGQSFLVFQQMEGEWRRTGSFNTGNCGREVAAGILAGELRLLPPRWQEVEVAGRRLPPSGYTPYCD</sequence>
<feature type="transmembrane region" description="Helical" evidence="2">
    <location>
        <begin position="325"/>
        <end position="346"/>
    </location>
</feature>
<feature type="transmembrane region" description="Helical" evidence="2">
    <location>
        <begin position="111"/>
        <end position="131"/>
    </location>
</feature>
<protein>
    <submittedName>
        <fullName evidence="3">DUF4153 domain-containing protein</fullName>
    </submittedName>
</protein>
<evidence type="ECO:0000256" key="2">
    <source>
        <dbReference type="SAM" id="Phobius"/>
    </source>
</evidence>
<feature type="transmembrane region" description="Helical" evidence="2">
    <location>
        <begin position="358"/>
        <end position="376"/>
    </location>
</feature>
<name>A0ABR7RQM6_9PROT</name>
<dbReference type="Pfam" id="PF13687">
    <property type="entry name" value="DUF4153"/>
    <property type="match status" value="1"/>
</dbReference>
<comment type="caution">
    <text evidence="3">The sequence shown here is derived from an EMBL/GenBank/DDBJ whole genome shotgun (WGS) entry which is preliminary data.</text>
</comment>
<evidence type="ECO:0000256" key="1">
    <source>
        <dbReference type="SAM" id="MobiDB-lite"/>
    </source>
</evidence>
<feature type="transmembrane region" description="Helical" evidence="2">
    <location>
        <begin position="12"/>
        <end position="32"/>
    </location>
</feature>
<keyword evidence="2" id="KW-1133">Transmembrane helix</keyword>
<organism evidence="3 4">
    <name type="scientific">Teichococcus aerophilus</name>
    <dbReference type="NCBI Taxonomy" id="1224513"/>
    <lineage>
        <taxon>Bacteria</taxon>
        <taxon>Pseudomonadati</taxon>
        <taxon>Pseudomonadota</taxon>
        <taxon>Alphaproteobacteria</taxon>
        <taxon>Acetobacterales</taxon>
        <taxon>Roseomonadaceae</taxon>
        <taxon>Roseomonas</taxon>
    </lineage>
</organism>
<feature type="transmembrane region" description="Helical" evidence="2">
    <location>
        <begin position="152"/>
        <end position="171"/>
    </location>
</feature>
<accession>A0ABR7RQM6</accession>
<dbReference type="RefSeq" id="WP_187785737.1">
    <property type="nucleotide sequence ID" value="NZ_JACTVA010000035.1"/>
</dbReference>
<keyword evidence="2" id="KW-0472">Membrane</keyword>
<dbReference type="Proteomes" id="UP000626026">
    <property type="component" value="Unassembled WGS sequence"/>
</dbReference>
<evidence type="ECO:0000313" key="3">
    <source>
        <dbReference type="EMBL" id="MBC9208584.1"/>
    </source>
</evidence>